<organism evidence="1 2">
    <name type="scientific">Runella salmonicolor</name>
    <dbReference type="NCBI Taxonomy" id="2950278"/>
    <lineage>
        <taxon>Bacteria</taxon>
        <taxon>Pseudomonadati</taxon>
        <taxon>Bacteroidota</taxon>
        <taxon>Cytophagia</taxon>
        <taxon>Cytophagales</taxon>
        <taxon>Spirosomataceae</taxon>
        <taxon>Runella</taxon>
    </lineage>
</organism>
<dbReference type="Proteomes" id="UP001204772">
    <property type="component" value="Unassembled WGS sequence"/>
</dbReference>
<dbReference type="EMBL" id="JAMZEL010000004">
    <property type="protein sequence ID" value="MCP1383321.1"/>
    <property type="molecule type" value="Genomic_DNA"/>
</dbReference>
<name>A0ABT1FNL7_9BACT</name>
<accession>A0ABT1FNL7</accession>
<keyword evidence="2" id="KW-1185">Reference proteome</keyword>
<dbReference type="RefSeq" id="WP_253528114.1">
    <property type="nucleotide sequence ID" value="NZ_JAMZEL010000004.1"/>
</dbReference>
<evidence type="ECO:0000313" key="2">
    <source>
        <dbReference type="Proteomes" id="UP001204772"/>
    </source>
</evidence>
<sequence length="79" mass="9323">MSAVELKAKIHQQIDLLTDEQDIEDLYANLSFFFQSREIHFDSNSPEFLKTLNDSLQQNPKEGINSDELRNKVREWLIK</sequence>
<evidence type="ECO:0000313" key="1">
    <source>
        <dbReference type="EMBL" id="MCP1383321.1"/>
    </source>
</evidence>
<gene>
    <name evidence="1" type="ORF">NCI00_12825</name>
</gene>
<proteinExistence type="predicted"/>
<comment type="caution">
    <text evidence="1">The sequence shown here is derived from an EMBL/GenBank/DDBJ whole genome shotgun (WGS) entry which is preliminary data.</text>
</comment>
<protein>
    <submittedName>
        <fullName evidence="1">Uncharacterized protein</fullName>
    </submittedName>
</protein>
<reference evidence="1 2" key="1">
    <citation type="submission" date="2022-06" db="EMBL/GenBank/DDBJ databases">
        <title>Runella sp. S5 genome sequencing.</title>
        <authorList>
            <person name="Park S."/>
        </authorList>
    </citation>
    <scope>NUCLEOTIDE SEQUENCE [LARGE SCALE GENOMIC DNA]</scope>
    <source>
        <strain evidence="1 2">S5</strain>
    </source>
</reference>